<dbReference type="GO" id="GO:0016787">
    <property type="term" value="F:hydrolase activity"/>
    <property type="evidence" value="ECO:0007669"/>
    <property type="project" value="TreeGrafter"/>
</dbReference>
<feature type="transmembrane region" description="Helical" evidence="6">
    <location>
        <begin position="9"/>
        <end position="27"/>
    </location>
</feature>
<dbReference type="InterPro" id="IPR012506">
    <property type="entry name" value="TMEM86B-like"/>
</dbReference>
<dbReference type="EMBL" id="CCSB01000001">
    <property type="protein sequence ID" value="CDZ76311.1"/>
    <property type="molecule type" value="Genomic_DNA"/>
</dbReference>
<evidence type="ECO:0000256" key="5">
    <source>
        <dbReference type="ARBA" id="ARBA00023136"/>
    </source>
</evidence>
<dbReference type="eggNOG" id="COG3714">
    <property type="taxonomic scope" value="Bacteria"/>
</dbReference>
<evidence type="ECO:0000256" key="2">
    <source>
        <dbReference type="ARBA" id="ARBA00007375"/>
    </source>
</evidence>
<sequence>MYGLQPRRLTIMIILSMVIYLLLMPFTQFPVNALFKIIPILLLILLTCQTIAKSQTRTLLVLALFFSVLGDAVLTTGWYFALPIGILLFICVHCSYIRLFLLHSQYRRLRVIVFLPIAFFIALSFYYEEPSLHEMKILVMVYGAIISLMIFAALQVKEKQGLIASGALLFLFSDFIFSLNQFVFPYSKAINGLVISLYYSAQFLLVRGIRSLEGINPNFKTLTQPVTLT</sequence>
<evidence type="ECO:0000256" key="4">
    <source>
        <dbReference type="ARBA" id="ARBA00022989"/>
    </source>
</evidence>
<evidence type="ECO:0000256" key="3">
    <source>
        <dbReference type="ARBA" id="ARBA00022692"/>
    </source>
</evidence>
<dbReference type="Proteomes" id="UP000044071">
    <property type="component" value="Unassembled WGS sequence"/>
</dbReference>
<dbReference type="AlphaFoldDB" id="A0A078KTB9"/>
<dbReference type="PANTHER" id="PTHR31885">
    <property type="entry name" value="GH04784P"/>
    <property type="match status" value="1"/>
</dbReference>
<proteinExistence type="inferred from homology"/>
<dbReference type="Pfam" id="PF07947">
    <property type="entry name" value="YhhN"/>
    <property type="match status" value="1"/>
</dbReference>
<keyword evidence="4 6" id="KW-1133">Transmembrane helix</keyword>
<evidence type="ECO:0000313" key="8">
    <source>
        <dbReference type="Proteomes" id="UP000044071"/>
    </source>
</evidence>
<dbReference type="RefSeq" id="WP_043872873.1">
    <property type="nucleotide sequence ID" value="NZ_CCVW01000001.1"/>
</dbReference>
<feature type="transmembrane region" description="Helical" evidence="6">
    <location>
        <begin position="163"/>
        <end position="183"/>
    </location>
</feature>
<dbReference type="STRING" id="1034943.BN59_00578"/>
<protein>
    <submittedName>
        <fullName evidence="7">YhhN-like protein</fullName>
    </submittedName>
</protein>
<comment type="subcellular location">
    <subcellularLocation>
        <location evidence="1">Membrane</location>
        <topology evidence="1">Multi-pass membrane protein</topology>
    </subcellularLocation>
</comment>
<reference evidence="7 8" key="1">
    <citation type="submission" date="2014-06" db="EMBL/GenBank/DDBJ databases">
        <authorList>
            <person name="Urmite Genomes Urmite Genomes"/>
        </authorList>
    </citation>
    <scope>NUCLEOTIDE SEQUENCE [LARGE SCALE GENOMIC DNA]</scope>
</reference>
<dbReference type="GO" id="GO:0016020">
    <property type="term" value="C:membrane"/>
    <property type="evidence" value="ECO:0007669"/>
    <property type="project" value="UniProtKB-SubCell"/>
</dbReference>
<gene>
    <name evidence="7" type="ORF">BN59_00578</name>
</gene>
<evidence type="ECO:0000313" key="7">
    <source>
        <dbReference type="EMBL" id="CDZ76311.1"/>
    </source>
</evidence>
<dbReference type="PANTHER" id="PTHR31885:SF6">
    <property type="entry name" value="GH04784P"/>
    <property type="match status" value="1"/>
</dbReference>
<feature type="transmembrane region" description="Helical" evidence="6">
    <location>
        <begin position="139"/>
        <end position="156"/>
    </location>
</feature>
<keyword evidence="8" id="KW-1185">Reference proteome</keyword>
<keyword evidence="3 6" id="KW-0812">Transmembrane</keyword>
<feature type="transmembrane region" description="Helical" evidence="6">
    <location>
        <begin position="84"/>
        <end position="102"/>
    </location>
</feature>
<feature type="transmembrane region" description="Helical" evidence="6">
    <location>
        <begin position="109"/>
        <end position="127"/>
    </location>
</feature>
<evidence type="ECO:0000256" key="1">
    <source>
        <dbReference type="ARBA" id="ARBA00004141"/>
    </source>
</evidence>
<dbReference type="OrthoDB" id="5651790at2"/>
<name>A0A078KTB9_9GAMM</name>
<organism evidence="7 8">
    <name type="scientific">Legionella massiliensis</name>
    <dbReference type="NCBI Taxonomy" id="1034943"/>
    <lineage>
        <taxon>Bacteria</taxon>
        <taxon>Pseudomonadati</taxon>
        <taxon>Pseudomonadota</taxon>
        <taxon>Gammaproteobacteria</taxon>
        <taxon>Legionellales</taxon>
        <taxon>Legionellaceae</taxon>
        <taxon>Legionella</taxon>
    </lineage>
</organism>
<feature type="transmembrane region" description="Helical" evidence="6">
    <location>
        <begin position="59"/>
        <end position="78"/>
    </location>
</feature>
<accession>A0A078KTB9</accession>
<comment type="similarity">
    <text evidence="2">Belongs to the TMEM86 family.</text>
</comment>
<feature type="transmembrane region" description="Helical" evidence="6">
    <location>
        <begin position="33"/>
        <end position="52"/>
    </location>
</feature>
<keyword evidence="5 6" id="KW-0472">Membrane</keyword>
<evidence type="ECO:0000256" key="6">
    <source>
        <dbReference type="SAM" id="Phobius"/>
    </source>
</evidence>